<dbReference type="InterPro" id="IPR038081">
    <property type="entry name" value="CalX-like_sf"/>
</dbReference>
<dbReference type="InterPro" id="IPR010221">
    <property type="entry name" value="VCBS_dom"/>
</dbReference>
<dbReference type="SUPFAM" id="SSF141072">
    <property type="entry name" value="CalX-like"/>
    <property type="match status" value="1"/>
</dbReference>
<feature type="domain" description="DUF5801" evidence="3">
    <location>
        <begin position="2011"/>
        <end position="2151"/>
    </location>
</feature>
<feature type="compositionally biased region" description="Polar residues" evidence="1">
    <location>
        <begin position="18"/>
        <end position="29"/>
    </location>
</feature>
<dbReference type="InterPro" id="IPR019960">
    <property type="entry name" value="T1SS_VCA0849"/>
</dbReference>
<evidence type="ECO:0000259" key="2">
    <source>
        <dbReference type="Pfam" id="PF17803"/>
    </source>
</evidence>
<sequence>MIDRTGAEVDPEAGYPTSGLSRSFETPQNEDLLLEPEPVVSVGVQQPETPPGTEPPVDPNESFPVVVSGDGARVLEGSSGNIQPVTFLLTLDKASDVPVQVTYQLKIGTAAYGFPDTDPQWDWHDLGLEPITVTIEPGITQFPVPVFINQDSRDEGDENFRIEIIGSSGASIDPANSVAIITIVDDDSTPVANDDQNAVKEDGPVATAGNVIGSAGASEGDVADTDEDGDIPQVIGVSFGGAEVAVPAEGPVTVEGQYGTLTLHSDGSYSYELTSNDDPVIQGLGSGDSLSEVFVYSITDGVNGTQSAELTINISGTNDVPTVTVDTGNPEGANDVVAESGLAQGSDAAAQSEFAAGTFTLADADGLENIQSISINGTSTAIGDLVGASFAGANGTLTITGFENGVASYSYELTAPAEDLAGIESDVFTLTVTDGESVSAPASITIEIADDLPNAVDDAASVAEEAASAISGNVLTNDVHGNGQPGADVPTTFVAWGSTDASFGTFTDLGDGNYGYLLDNGNPAVQALDSGETLTETFSYSITDADGDPDSATLTITITGTNDVPQINVDPGNDGANDVVNESGLAQGSDAAADSEFATGTFTLSDADGLDDLESVTINGTTVAIGSLVGASFAGTSGTLTITAYADGVASYQYELTSPATDGAGVETDVFSLSVSDGTSSSEPADITIEIVDDVQNAIDDSNSVEEGEASAISGNVLTNDLHGNGQPGADTPVSFGDWESTNAQYGTFTDLGDGNYSYTLNNDLAAVKALVDGETLTETFNYSMTDADGDERTATLTITINGVGGGVVITGLDGEGAEEIVDEANLADGSSPDAGALVQTGTFGFTAEDGIGTVQIGGPAGLTLTLADLNDLGATPQSFGTAYGTLTLTGFSGDEFGGTLNYSYQLDDNVDNDSQAGATDGDYLESIGVVVTDHDGSTDSASFDVQIIDDVPSVSAAAVADGDITLTTQDADTQGGSDSDSASFAAAMLAAVTPVYGADGAGSTSLSGYSLSITGGDGTDSGLTSGGEAISLSLVGGDVVGSTSGGEVFRISVDGTGTVTLTQSAAIDHLPEDLDASNDNSNLALSSGLVSLSATATTVDSDNDTATTTVNVDLGGNVSFDDDVPSVSAAAVADGDITLTTQDADTQGGSDSDSASFAAAMLAAVTPVYGADGAGSTSLSGYSLSITGGDGTDSGLTSGGEAISLSLVGGDVVGSTSGGEVFRISVDGTGTVTLTQSAAIDHLPEDLDASNDNSNLALSSGLVSLSATATTVDSDNDTATTTVNVDLGGNVSFDDDVPSVSAAAVADGDITLTTQDADTQGGSDSDSASFAAAMLAAVTPVYGADGAGSTSLSGYSLSITGGDGTDSGLTSGGEAISLSLVGGDVVGSTSGGEVFRISVDGTGTVTLTQSAAIDHLPEDLDASNDNSNLALSSGLVSLSATATTVDSDNDTATTTVNVDLGGNVSFDDDVPSVSAAAVADDDITLTTQDADTQGGSDSDSASFAAAMLAAVTPVYGADGAGSTSLSGYSLSITGGDGTDSGLTSGGEAISLSLVGGDVVGSTSGGEVFRISVDGTGTVTLTQSAAIDHLPEDLDASNDNSNLALSSGLVSLSATATTVDSDNDTATTTVNVDLGGNVSFDDDVPSVSAAAVADGDITLTTQDADTQGGSDSDSASFAAAMLAAVTPVYGADGAGSTSLSGYSLSITGGDGTDSGLTSGGEAISLSLVGGDVVGSTSGGEVFRISVDGTGTVTLTQSAAIDHLPEDLDASNDNSNLALSSGLVSLSATATTVDSDNDTATTTVNVDLGGNVSFDDDVPSVSAAAVADGDITLTTQDADTQGGSDSDSASFAAAMLAAVTPVYGADGAGSTSLSGYSLSITGGDGTDSGLTSGGEAISLSLVGGDVVGSTSGGEVFRISVDGTGTVTLTQSAAIDHLPEDLDASNDNSNLALSSGLVSLSATATTVDSDNDTATTTVNVDLGGNVSFDDDVPSVSAAAVADGDITLTTQDADTQGGSDSDSASFAAAMLAAVTPVYGADGAGSTSLSGYSLSITGGDGTDSGLTSGGEAISLSLVGGDVVGSTSGGEVFRISVDGTGTVTLTQSAAIDHLPEDLDASNDNSNLALSSGLVSLSATATTVDSDNDTATTTVNVDLGGNVSFDDDVPSVSAAAVADDDITLTTQDADTQGGSDSDSASFAAAMLAAVTPVYGADGAGSTSLSGYSLSITGGDGTDSGLTSGGEAISLSLVGGDVVGSTSGGEVFRISVDGTGTVTLTQSAAIDHLPEDLDASNDNSNLALSSGLVSLSATATTVDSDNDTATTTVNVDLGGNVSFDDDVPSVSAAAVADGDITLTTQDADTQGGSDSDSASFAAAMLAAVTPVYGADGAGSTSLSGYSLSITGGDGTDSGLTSGGEAISLSLVGGDVVGSTSGGEVFRISVDGTGTVTLTQSAAIDHLPEDLDASNDNSNLALSSGLVSLSATATTVDSDNDTATTTVNVDLGGNVSFDDDVPSVSAAAVADGDITLTTQDADTQGGSDSDSASFAAAMLAAVTPVYGADGAGSTSLSGYSLSITGGDGTDSGLTSGGEAISLSLVGGDVVGSTSGGEVFRISVDGTGTVTLTQSAAIDHLPEDLDASNDNSNLALSSGLVSLSATATTVDSDNDTATTTVNVDLGGNVSFDDDVPTLEVNNLAIANIAAVYEGVYDFDSGADTQAFTSHFDSTSLEWSNANSGYELVYDAGSSTADAQVFNGVYNGGSDTFFTIQVNSDGTYDFNLVTPAPVVEVPVGSLLAGISGGSNLPSYTFEESIFGGYFDIVVTGESLGAASTLTISSTDLGVADNVMHGNKSDKLRFDVVPVAAGASLSLLMIDIASTGGVKASDEVDVRVVYTNGSETNTTEAIGSDYAVMIDTDTALEVDYIELSPHDGSVSFKIDGLSANYVVNEYPDDYQLDFKLTGTDADNDTDFADFSVSVHTTDTDVYEIVGTAADDSVHGTSGNDILTGDDGADIFVWNDGDEGGVGVGNFAEDTVTDFNAGEGDVLDLSDLLVGENAGNIGNFIFVDESGGDSTLYISTTGGMGSVVDVAGAEAAADQVINLDGVTGIDINTLVSNGNLDIDN</sequence>
<proteinExistence type="predicted"/>
<accession>A0ABW2A548</accession>
<dbReference type="NCBIfam" id="TIGR01965">
    <property type="entry name" value="VCBS_repeat"/>
    <property type="match status" value="3"/>
</dbReference>
<feature type="domain" description="DUF5801" evidence="3">
    <location>
        <begin position="1492"/>
        <end position="1632"/>
    </location>
</feature>
<feature type="domain" description="DUF5801" evidence="3">
    <location>
        <begin position="1146"/>
        <end position="1286"/>
    </location>
</feature>
<feature type="domain" description="DUF5801" evidence="3">
    <location>
        <begin position="1838"/>
        <end position="1978"/>
    </location>
</feature>
<organism evidence="4 5">
    <name type="scientific">Marinobacterium aestuariivivens</name>
    <dbReference type="NCBI Taxonomy" id="1698799"/>
    <lineage>
        <taxon>Bacteria</taxon>
        <taxon>Pseudomonadati</taxon>
        <taxon>Pseudomonadota</taxon>
        <taxon>Gammaproteobacteria</taxon>
        <taxon>Oceanospirillales</taxon>
        <taxon>Oceanospirillaceae</taxon>
        <taxon>Marinobacterium</taxon>
    </lineage>
</organism>
<feature type="domain" description="DUF5801" evidence="3">
    <location>
        <begin position="1319"/>
        <end position="1459"/>
    </location>
</feature>
<feature type="domain" description="DUF5801" evidence="3">
    <location>
        <begin position="2184"/>
        <end position="2324"/>
    </location>
</feature>
<dbReference type="InterPro" id="IPR040853">
    <property type="entry name" value="RapA2_cadherin-like"/>
</dbReference>
<reference evidence="5" key="1">
    <citation type="journal article" date="2019" name="Int. J. Syst. Evol. Microbiol.">
        <title>The Global Catalogue of Microorganisms (GCM) 10K type strain sequencing project: providing services to taxonomists for standard genome sequencing and annotation.</title>
        <authorList>
            <consortium name="The Broad Institute Genomics Platform"/>
            <consortium name="The Broad Institute Genome Sequencing Center for Infectious Disease"/>
            <person name="Wu L."/>
            <person name="Ma J."/>
        </authorList>
    </citation>
    <scope>NUCLEOTIDE SEQUENCE [LARGE SCALE GENOMIC DNA]</scope>
    <source>
        <strain evidence="5">NBRC 111756</strain>
    </source>
</reference>
<feature type="compositionally biased region" description="Pro residues" evidence="1">
    <location>
        <begin position="48"/>
        <end position="58"/>
    </location>
</feature>
<dbReference type="Gene3D" id="2.60.40.10">
    <property type="entry name" value="Immunoglobulins"/>
    <property type="match status" value="2"/>
</dbReference>
<feature type="domain" description="RapA2 cadherin-like" evidence="2">
    <location>
        <begin position="442"/>
        <end position="516"/>
    </location>
</feature>
<gene>
    <name evidence="4" type="ORF">ACFQDL_22540</name>
</gene>
<feature type="domain" description="DUF5801" evidence="3">
    <location>
        <begin position="2357"/>
        <end position="2497"/>
    </location>
</feature>
<dbReference type="Pfam" id="PF17963">
    <property type="entry name" value="Big_9"/>
    <property type="match status" value="1"/>
</dbReference>
<dbReference type="InterPro" id="IPR013783">
    <property type="entry name" value="Ig-like_fold"/>
</dbReference>
<dbReference type="Pfam" id="PF17803">
    <property type="entry name" value="Cadherin_4"/>
    <property type="match status" value="2"/>
</dbReference>
<protein>
    <submittedName>
        <fullName evidence="4">DUF5801 repeats-in-toxin domain-containing protein</fullName>
    </submittedName>
</protein>
<feature type="domain" description="RapA2 cadherin-like" evidence="2">
    <location>
        <begin position="181"/>
        <end position="271"/>
    </location>
</feature>
<dbReference type="EMBL" id="JBHSWE010000001">
    <property type="protein sequence ID" value="MFC6672535.1"/>
    <property type="molecule type" value="Genomic_DNA"/>
</dbReference>
<dbReference type="NCBIfam" id="TIGR03661">
    <property type="entry name" value="T1SS_VCA0849"/>
    <property type="match status" value="1"/>
</dbReference>
<evidence type="ECO:0000259" key="3">
    <source>
        <dbReference type="Pfam" id="PF19116"/>
    </source>
</evidence>
<feature type="domain" description="DUF5801" evidence="3">
    <location>
        <begin position="973"/>
        <end position="1113"/>
    </location>
</feature>
<evidence type="ECO:0000256" key="1">
    <source>
        <dbReference type="SAM" id="MobiDB-lite"/>
    </source>
</evidence>
<feature type="region of interest" description="Disordered" evidence="1">
    <location>
        <begin position="1"/>
        <end position="60"/>
    </location>
</feature>
<dbReference type="InterPro" id="IPR043824">
    <property type="entry name" value="DUF5801"/>
</dbReference>
<dbReference type="RefSeq" id="WP_379910973.1">
    <property type="nucleotide sequence ID" value="NZ_JBHSWE010000001.1"/>
</dbReference>
<keyword evidence="5" id="KW-1185">Reference proteome</keyword>
<feature type="domain" description="DUF5801" evidence="3">
    <location>
        <begin position="1665"/>
        <end position="1805"/>
    </location>
</feature>
<dbReference type="Gene3D" id="2.60.40.2030">
    <property type="match status" value="1"/>
</dbReference>
<dbReference type="Proteomes" id="UP001596422">
    <property type="component" value="Unassembled WGS sequence"/>
</dbReference>
<dbReference type="Pfam" id="PF19116">
    <property type="entry name" value="DUF5801"/>
    <property type="match status" value="10"/>
</dbReference>
<evidence type="ECO:0000313" key="5">
    <source>
        <dbReference type="Proteomes" id="UP001596422"/>
    </source>
</evidence>
<name>A0ABW2A548_9GAMM</name>
<evidence type="ECO:0000313" key="4">
    <source>
        <dbReference type="EMBL" id="MFC6672535.1"/>
    </source>
</evidence>
<comment type="caution">
    <text evidence="4">The sequence shown here is derived from an EMBL/GenBank/DDBJ whole genome shotgun (WGS) entry which is preliminary data.</text>
</comment>
<feature type="domain" description="DUF5801" evidence="3">
    <location>
        <begin position="2530"/>
        <end position="2670"/>
    </location>
</feature>